<dbReference type="PANTHER" id="PTHR13018">
    <property type="entry name" value="PROBABLE MEMBRANE PROTEIN DUF221-RELATED"/>
    <property type="match status" value="1"/>
</dbReference>
<dbReference type="Pfam" id="PF13967">
    <property type="entry name" value="RSN1_TM"/>
    <property type="match status" value="1"/>
</dbReference>
<dbReference type="GO" id="GO:0005886">
    <property type="term" value="C:plasma membrane"/>
    <property type="evidence" value="ECO:0007669"/>
    <property type="project" value="TreeGrafter"/>
</dbReference>
<evidence type="ECO:0000256" key="8">
    <source>
        <dbReference type="ARBA" id="ARBA00023136"/>
    </source>
</evidence>
<evidence type="ECO:0000313" key="15">
    <source>
        <dbReference type="Proteomes" id="UP001359559"/>
    </source>
</evidence>
<dbReference type="InterPro" id="IPR003864">
    <property type="entry name" value="CSC1/OSCA1-like_7TM"/>
</dbReference>
<dbReference type="Proteomes" id="UP001359559">
    <property type="component" value="Unassembled WGS sequence"/>
</dbReference>
<reference evidence="14 15" key="1">
    <citation type="submission" date="2024-01" db="EMBL/GenBank/DDBJ databases">
        <title>The genomes of 5 underutilized Papilionoideae crops provide insights into root nodulation and disease resistance.</title>
        <authorList>
            <person name="Yuan L."/>
        </authorList>
    </citation>
    <scope>NUCLEOTIDE SEQUENCE [LARGE SCALE GENOMIC DNA]</scope>
    <source>
        <strain evidence="14">LY-2023</strain>
        <tissue evidence="14">Leaf</tissue>
    </source>
</reference>
<sequence>MDFSSFLTSLGTSFVIFVVLMILFALLSSRPGNNVVYYPNRIIKGLEPLQGDHKTRNPFSWIKEAISSSERDVINVSGVDTAVYFVFLSTVLEILVSSGVILLPVLLPVSITASGGKTKTTSKGTFNELDKLSMGNITARSSRLWAFFIACYWVSLVTLFLLWKAYKHVSLLRAEALKSPDVKPEQFAIVVRDIPAIPQGLTRKEQVDTYFKAIYPEAFYRSMIVTDNKEVNKIWDELEGYKKKLARADAVYAGSKTTAKPEGTRPTNKTGFLGLIGKKVDSIEYYNEKINETVTKLESEQKTTLREKQQNAAVVFFTSRVVAASAAQSLHAQMVDTWSVFDAPEPCQLIWPNLKIKYFQRELRQYLVYFIVALTIFFYIIPITFVSAFTTLDNLVKLLPFIKPVVNIKVLRTVLEAYLPQLALIIFLALLPKLLLFLSKLEGIPTESHAIRAASGKYFYFSVLNVFIGVTIGGTLFTAFKKIEKNPNQLVPLLAASLPGNATFFLTYVALKFFVGYGLELSRIVPFIIYHLKRKYLCKTEAELKEAWAPGDLGYGTRVPGDMLILTIVLCYSVITPLIIPFGALYFGLGWLVLRNQALKVYVPSYESNGRMWPHIFNRILASLILYQITMVGYFGVQEFYYAPFLIPLPLLSLVFGFVCAKKFYPAFEHPALEVAAHGHKEVPNMESIFRSFIPPSLSSEKIDDDQFEDALSQVSRSTSFV</sequence>
<feature type="domain" description="CSC1/OSCA1-like cytosolic" evidence="13">
    <location>
        <begin position="187"/>
        <end position="353"/>
    </location>
</feature>
<name>A0AAN9JPJ3_CLITE</name>
<evidence type="ECO:0000259" key="13">
    <source>
        <dbReference type="Pfam" id="PF14703"/>
    </source>
</evidence>
<keyword evidence="9" id="KW-0407">Ion channel</keyword>
<dbReference type="EMBL" id="JAYKXN010000003">
    <property type="protein sequence ID" value="KAK7303075.1"/>
    <property type="molecule type" value="Genomic_DNA"/>
</dbReference>
<evidence type="ECO:0000313" key="14">
    <source>
        <dbReference type="EMBL" id="KAK7303075.1"/>
    </source>
</evidence>
<feature type="transmembrane region" description="Helical" evidence="10">
    <location>
        <begin position="615"/>
        <end position="635"/>
    </location>
</feature>
<feature type="transmembrane region" description="Helical" evidence="10">
    <location>
        <begin position="144"/>
        <end position="163"/>
    </location>
</feature>
<dbReference type="InterPro" id="IPR045122">
    <property type="entry name" value="Csc1-like"/>
</dbReference>
<keyword evidence="3" id="KW-0813">Transport</keyword>
<comment type="similarity">
    <text evidence="2">Belongs to the CSC1 (TC 1.A.17) family.</text>
</comment>
<evidence type="ECO:0000256" key="7">
    <source>
        <dbReference type="ARBA" id="ARBA00023065"/>
    </source>
</evidence>
<organism evidence="14 15">
    <name type="scientific">Clitoria ternatea</name>
    <name type="common">Butterfly pea</name>
    <dbReference type="NCBI Taxonomy" id="43366"/>
    <lineage>
        <taxon>Eukaryota</taxon>
        <taxon>Viridiplantae</taxon>
        <taxon>Streptophyta</taxon>
        <taxon>Embryophyta</taxon>
        <taxon>Tracheophyta</taxon>
        <taxon>Spermatophyta</taxon>
        <taxon>Magnoliopsida</taxon>
        <taxon>eudicotyledons</taxon>
        <taxon>Gunneridae</taxon>
        <taxon>Pentapetalae</taxon>
        <taxon>rosids</taxon>
        <taxon>fabids</taxon>
        <taxon>Fabales</taxon>
        <taxon>Fabaceae</taxon>
        <taxon>Papilionoideae</taxon>
        <taxon>50 kb inversion clade</taxon>
        <taxon>NPAAA clade</taxon>
        <taxon>indigoferoid/millettioid clade</taxon>
        <taxon>Phaseoleae</taxon>
        <taxon>Clitoria</taxon>
    </lineage>
</organism>
<evidence type="ECO:0000256" key="3">
    <source>
        <dbReference type="ARBA" id="ARBA00022448"/>
    </source>
</evidence>
<feature type="transmembrane region" description="Helical" evidence="10">
    <location>
        <begin position="458"/>
        <end position="478"/>
    </location>
</feature>
<feature type="domain" description="CSC1/OSCA1-like 7TM region" evidence="11">
    <location>
        <begin position="364"/>
        <end position="635"/>
    </location>
</feature>
<evidence type="ECO:0000256" key="5">
    <source>
        <dbReference type="ARBA" id="ARBA00022837"/>
    </source>
</evidence>
<gene>
    <name evidence="14" type="ORF">RJT34_13974</name>
</gene>
<dbReference type="GO" id="GO:0005227">
    <property type="term" value="F:calcium-activated cation channel activity"/>
    <property type="evidence" value="ECO:0007669"/>
    <property type="project" value="InterPro"/>
</dbReference>
<comment type="caution">
    <text evidence="14">The sequence shown here is derived from an EMBL/GenBank/DDBJ whole genome shotgun (WGS) entry which is preliminary data.</text>
</comment>
<dbReference type="AlphaFoldDB" id="A0AAN9JPJ3"/>
<feature type="transmembrane region" description="Helical" evidence="10">
    <location>
        <begin position="6"/>
        <end position="27"/>
    </location>
</feature>
<keyword evidence="7" id="KW-0406">Ion transport</keyword>
<feature type="transmembrane region" description="Helical" evidence="10">
    <location>
        <begin position="418"/>
        <end position="438"/>
    </location>
</feature>
<keyword evidence="15" id="KW-1185">Reference proteome</keyword>
<dbReference type="Pfam" id="PF02714">
    <property type="entry name" value="RSN1_7TM"/>
    <property type="match status" value="1"/>
</dbReference>
<keyword evidence="4 10" id="KW-0812">Transmembrane</keyword>
<evidence type="ECO:0000256" key="1">
    <source>
        <dbReference type="ARBA" id="ARBA00004141"/>
    </source>
</evidence>
<evidence type="ECO:0000259" key="11">
    <source>
        <dbReference type="Pfam" id="PF02714"/>
    </source>
</evidence>
<feature type="domain" description="CSC1/OSCA1-like N-terminal transmembrane" evidence="12">
    <location>
        <begin position="5"/>
        <end position="164"/>
    </location>
</feature>
<evidence type="ECO:0000256" key="10">
    <source>
        <dbReference type="SAM" id="Phobius"/>
    </source>
</evidence>
<feature type="transmembrane region" description="Helical" evidence="10">
    <location>
        <begin position="81"/>
        <end position="107"/>
    </location>
</feature>
<evidence type="ECO:0000256" key="9">
    <source>
        <dbReference type="ARBA" id="ARBA00023303"/>
    </source>
</evidence>
<evidence type="ECO:0000256" key="2">
    <source>
        <dbReference type="ARBA" id="ARBA00007779"/>
    </source>
</evidence>
<dbReference type="Pfam" id="PF14703">
    <property type="entry name" value="PHM7_cyt"/>
    <property type="match status" value="1"/>
</dbReference>
<dbReference type="InterPro" id="IPR027815">
    <property type="entry name" value="CSC1/OSCA1-like_cyt"/>
</dbReference>
<feature type="transmembrane region" description="Helical" evidence="10">
    <location>
        <begin position="563"/>
        <end position="594"/>
    </location>
</feature>
<keyword evidence="5" id="KW-0106">Calcium</keyword>
<proteinExistence type="inferred from homology"/>
<feature type="transmembrane region" description="Helical" evidence="10">
    <location>
        <begin position="641"/>
        <end position="661"/>
    </location>
</feature>
<dbReference type="PANTHER" id="PTHR13018:SF100">
    <property type="entry name" value="CSC1-LIKE PROTEIN ERD4"/>
    <property type="match status" value="1"/>
</dbReference>
<accession>A0AAN9JPJ3</accession>
<evidence type="ECO:0000256" key="4">
    <source>
        <dbReference type="ARBA" id="ARBA00022692"/>
    </source>
</evidence>
<evidence type="ECO:0008006" key="16">
    <source>
        <dbReference type="Google" id="ProtNLM"/>
    </source>
</evidence>
<feature type="transmembrane region" description="Helical" evidence="10">
    <location>
        <begin position="366"/>
        <end position="389"/>
    </location>
</feature>
<comment type="subcellular location">
    <subcellularLocation>
        <location evidence="1">Membrane</location>
        <topology evidence="1">Multi-pass membrane protein</topology>
    </subcellularLocation>
</comment>
<evidence type="ECO:0000259" key="12">
    <source>
        <dbReference type="Pfam" id="PF13967"/>
    </source>
</evidence>
<keyword evidence="8 10" id="KW-0472">Membrane</keyword>
<dbReference type="InterPro" id="IPR032880">
    <property type="entry name" value="CSC1/OSCA1-like_N"/>
</dbReference>
<keyword evidence="6 10" id="KW-1133">Transmembrane helix</keyword>
<evidence type="ECO:0000256" key="6">
    <source>
        <dbReference type="ARBA" id="ARBA00022989"/>
    </source>
</evidence>
<protein>
    <recommendedName>
        <fullName evidence="16">CSC1-like protein ERD4</fullName>
    </recommendedName>
</protein>